<organism evidence="3 4">
    <name type="scientific">Giardia muris</name>
    <dbReference type="NCBI Taxonomy" id="5742"/>
    <lineage>
        <taxon>Eukaryota</taxon>
        <taxon>Metamonada</taxon>
        <taxon>Diplomonadida</taxon>
        <taxon>Hexamitidae</taxon>
        <taxon>Giardiinae</taxon>
        <taxon>Giardia</taxon>
    </lineage>
</organism>
<reference evidence="3 4" key="1">
    <citation type="submission" date="2019-05" db="EMBL/GenBank/DDBJ databases">
        <title>The compact genome of Giardia muris reveals important steps in the evolution of intestinal protozoan parasites.</title>
        <authorList>
            <person name="Xu F."/>
            <person name="Jimenez-Gonzalez A."/>
            <person name="Einarsson E."/>
            <person name="Astvaldsson A."/>
            <person name="Peirasmaki D."/>
            <person name="Eckmann L."/>
            <person name="Andersson J.O."/>
            <person name="Svard S.G."/>
            <person name="Jerlstrom-Hultqvist J."/>
        </authorList>
    </citation>
    <scope>NUCLEOTIDE SEQUENCE [LARGE SCALE GENOMIC DNA]</scope>
    <source>
        <strain evidence="3 4">Roberts-Thomson</strain>
    </source>
</reference>
<proteinExistence type="predicted"/>
<evidence type="ECO:0000256" key="2">
    <source>
        <dbReference type="SAM" id="Phobius"/>
    </source>
</evidence>
<keyword evidence="4" id="KW-1185">Reference proteome</keyword>
<gene>
    <name evidence="3" type="ORF">GMRT_13367</name>
</gene>
<evidence type="ECO:0000256" key="1">
    <source>
        <dbReference type="SAM" id="MobiDB-lite"/>
    </source>
</evidence>
<accession>A0A4Z1SXA3</accession>
<name>A0A4Z1SXA3_GIAMU</name>
<dbReference type="Proteomes" id="UP000315496">
    <property type="component" value="Chromosome 5"/>
</dbReference>
<dbReference type="AlphaFoldDB" id="A0A4Z1SXA3"/>
<sequence>MTLRQPWKDLRLTGPSRRSSRPRVQYSMEGRPSSDSYPSMGIGAHDHVLFMDEQIEDTERQIAPPIPRPGWDLGLITIWDDARRHPLPHNLELILEQCRDPDVTIYSSFPPPDLLRVHFDTLAVVLPVVYESVPEVSHIGQNLTRLVELAAQLLRSEDFLLLLLHYFPNRFPIDLSSLDVASLDACLIATFTQRLLSVAVDVWDNHLTDLFVSFLSRAYVVYARRTRLRPVLVPRWTGHTRLLSHVPARYIRVDDNGVDFYFIYLVLSSYALLKGYGLVRVRRPTYRLSELTEFGPVIGVQSRRRLSSPKIERVTVVWPGWVDASNDVFLSARVRRHRR</sequence>
<feature type="region of interest" description="Disordered" evidence="1">
    <location>
        <begin position="1"/>
        <end position="38"/>
    </location>
</feature>
<evidence type="ECO:0000313" key="3">
    <source>
        <dbReference type="EMBL" id="TNJ26333.1"/>
    </source>
</evidence>
<protein>
    <submittedName>
        <fullName evidence="3">Uncharacterized protein</fullName>
    </submittedName>
</protein>
<dbReference type="EMBL" id="VDLU01000005">
    <property type="protein sequence ID" value="TNJ26333.1"/>
    <property type="molecule type" value="Genomic_DNA"/>
</dbReference>
<keyword evidence="2" id="KW-0472">Membrane</keyword>
<keyword evidence="2" id="KW-1133">Transmembrane helix</keyword>
<dbReference type="VEuPathDB" id="GiardiaDB:GMRT_13367"/>
<keyword evidence="2" id="KW-0812">Transmembrane</keyword>
<comment type="caution">
    <text evidence="3">The sequence shown here is derived from an EMBL/GenBank/DDBJ whole genome shotgun (WGS) entry which is preliminary data.</text>
</comment>
<evidence type="ECO:0000313" key="4">
    <source>
        <dbReference type="Proteomes" id="UP000315496"/>
    </source>
</evidence>
<feature type="compositionally biased region" description="Basic and acidic residues" evidence="1">
    <location>
        <begin position="1"/>
        <end position="11"/>
    </location>
</feature>
<feature type="transmembrane region" description="Helical" evidence="2">
    <location>
        <begin position="260"/>
        <end position="279"/>
    </location>
</feature>